<keyword evidence="5 7" id="KW-0274">FAD</keyword>
<dbReference type="InterPro" id="IPR006089">
    <property type="entry name" value="Acyl-CoA_DH_CS"/>
</dbReference>
<dbReference type="Proteomes" id="UP000194137">
    <property type="component" value="Chromosome"/>
</dbReference>
<reference evidence="11 12" key="1">
    <citation type="submission" date="2017-05" db="EMBL/GenBank/DDBJ databases">
        <title>Full genome sequence of Pseudorhodoplanes sinuspersici.</title>
        <authorList>
            <person name="Dastgheib S.M.M."/>
            <person name="Shavandi M."/>
            <person name="Tirandaz H."/>
        </authorList>
    </citation>
    <scope>NUCLEOTIDE SEQUENCE [LARGE SCALE GENOMIC DNA]</scope>
    <source>
        <strain evidence="11 12">RIPI110</strain>
    </source>
</reference>
<dbReference type="InterPro" id="IPR037069">
    <property type="entry name" value="AcylCoA_DH/ox_N_sf"/>
</dbReference>
<evidence type="ECO:0000256" key="1">
    <source>
        <dbReference type="ARBA" id="ARBA00001974"/>
    </source>
</evidence>
<dbReference type="AlphaFoldDB" id="A0A1W6ZNE2"/>
<evidence type="ECO:0000313" key="11">
    <source>
        <dbReference type="EMBL" id="ARP98879.1"/>
    </source>
</evidence>
<dbReference type="EMBL" id="CP021112">
    <property type="protein sequence ID" value="ARP98879.1"/>
    <property type="molecule type" value="Genomic_DNA"/>
</dbReference>
<evidence type="ECO:0000256" key="4">
    <source>
        <dbReference type="ARBA" id="ARBA00022630"/>
    </source>
</evidence>
<dbReference type="InterPro" id="IPR046373">
    <property type="entry name" value="Acyl-CoA_Oxase/DH_mid-dom_sf"/>
</dbReference>
<dbReference type="InterPro" id="IPR009075">
    <property type="entry name" value="AcylCo_DH/oxidase_C"/>
</dbReference>
<comment type="similarity">
    <text evidence="2 7">Belongs to the acyl-CoA dehydrogenase family.</text>
</comment>
<feature type="domain" description="Acyl-CoA oxidase/dehydrogenase middle" evidence="9">
    <location>
        <begin position="149"/>
        <end position="243"/>
    </location>
</feature>
<evidence type="ECO:0000259" key="10">
    <source>
        <dbReference type="Pfam" id="PF02771"/>
    </source>
</evidence>
<evidence type="ECO:0000256" key="6">
    <source>
        <dbReference type="ARBA" id="ARBA00023002"/>
    </source>
</evidence>
<protein>
    <recommendedName>
        <fullName evidence="3">Medium-chain specific acyl-CoA dehydrogenase, mitochondrial</fullName>
    </recommendedName>
</protein>
<dbReference type="InterPro" id="IPR009100">
    <property type="entry name" value="AcylCoA_DH/oxidase_NM_dom_sf"/>
</dbReference>
<evidence type="ECO:0000256" key="5">
    <source>
        <dbReference type="ARBA" id="ARBA00022827"/>
    </source>
</evidence>
<evidence type="ECO:0000256" key="7">
    <source>
        <dbReference type="RuleBase" id="RU362125"/>
    </source>
</evidence>
<dbReference type="Gene3D" id="2.40.110.10">
    <property type="entry name" value="Butyryl-CoA Dehydrogenase, subunit A, domain 2"/>
    <property type="match status" value="1"/>
</dbReference>
<feature type="domain" description="Acyl-CoA dehydrogenase/oxidase N-terminal" evidence="10">
    <location>
        <begin position="37"/>
        <end position="145"/>
    </location>
</feature>
<accession>A0A1W6ZNE2</accession>
<dbReference type="PANTHER" id="PTHR48083">
    <property type="entry name" value="MEDIUM-CHAIN SPECIFIC ACYL-COA DEHYDROGENASE, MITOCHONDRIAL-RELATED"/>
    <property type="match status" value="1"/>
</dbReference>
<dbReference type="OrthoDB" id="8049792at2"/>
<dbReference type="STRING" id="1235591.CAK95_07150"/>
<evidence type="ECO:0000259" key="8">
    <source>
        <dbReference type="Pfam" id="PF00441"/>
    </source>
</evidence>
<dbReference type="GO" id="GO:0003995">
    <property type="term" value="F:acyl-CoA dehydrogenase activity"/>
    <property type="evidence" value="ECO:0007669"/>
    <property type="project" value="InterPro"/>
</dbReference>
<dbReference type="InterPro" id="IPR036250">
    <property type="entry name" value="AcylCo_DH-like_C"/>
</dbReference>
<dbReference type="PANTHER" id="PTHR48083:SF2">
    <property type="entry name" value="MEDIUM-CHAIN SPECIFIC ACYL-COA DEHYDROGENASE, MITOCHONDRIAL"/>
    <property type="match status" value="1"/>
</dbReference>
<dbReference type="KEGG" id="psin:CAK95_07150"/>
<dbReference type="PROSITE" id="PS00073">
    <property type="entry name" value="ACYL_COA_DH_2"/>
    <property type="match status" value="1"/>
</dbReference>
<dbReference type="GO" id="GO:0033539">
    <property type="term" value="P:fatty acid beta-oxidation using acyl-CoA dehydrogenase"/>
    <property type="evidence" value="ECO:0007669"/>
    <property type="project" value="TreeGrafter"/>
</dbReference>
<dbReference type="Gene3D" id="1.20.140.10">
    <property type="entry name" value="Butyryl-CoA Dehydrogenase, subunit A, domain 3"/>
    <property type="match status" value="1"/>
</dbReference>
<dbReference type="InterPro" id="IPR013786">
    <property type="entry name" value="AcylCoA_DH/ox_N"/>
</dbReference>
<dbReference type="GO" id="GO:0050660">
    <property type="term" value="F:flavin adenine dinucleotide binding"/>
    <property type="evidence" value="ECO:0007669"/>
    <property type="project" value="InterPro"/>
</dbReference>
<dbReference type="InterPro" id="IPR050741">
    <property type="entry name" value="Acyl-CoA_dehydrogenase"/>
</dbReference>
<dbReference type="InterPro" id="IPR006091">
    <property type="entry name" value="Acyl-CoA_Oxase/DH_mid-dom"/>
</dbReference>
<dbReference type="FunFam" id="2.40.110.10:FF:000002">
    <property type="entry name" value="Acyl-CoA dehydrogenase fadE12"/>
    <property type="match status" value="1"/>
</dbReference>
<feature type="domain" description="Acyl-CoA dehydrogenase/oxidase C-terminal" evidence="8">
    <location>
        <begin position="255"/>
        <end position="402"/>
    </location>
</feature>
<keyword evidence="4 7" id="KW-0285">Flavoprotein</keyword>
<dbReference type="GO" id="GO:0005737">
    <property type="term" value="C:cytoplasm"/>
    <property type="evidence" value="ECO:0007669"/>
    <property type="project" value="TreeGrafter"/>
</dbReference>
<dbReference type="SUPFAM" id="SSF47203">
    <property type="entry name" value="Acyl-CoA dehydrogenase C-terminal domain-like"/>
    <property type="match status" value="1"/>
</dbReference>
<evidence type="ECO:0000256" key="3">
    <source>
        <dbReference type="ARBA" id="ARBA00019125"/>
    </source>
</evidence>
<dbReference type="Gene3D" id="1.10.540.10">
    <property type="entry name" value="Acyl-CoA dehydrogenase/oxidase, N-terminal domain"/>
    <property type="match status" value="1"/>
</dbReference>
<dbReference type="SUPFAM" id="SSF56645">
    <property type="entry name" value="Acyl-CoA dehydrogenase NM domain-like"/>
    <property type="match status" value="1"/>
</dbReference>
<dbReference type="Pfam" id="PF02770">
    <property type="entry name" value="Acyl-CoA_dh_M"/>
    <property type="match status" value="1"/>
</dbReference>
<keyword evidence="6 7" id="KW-0560">Oxidoreductase</keyword>
<comment type="cofactor">
    <cofactor evidence="1 7">
        <name>FAD</name>
        <dbReference type="ChEBI" id="CHEBI:57692"/>
    </cofactor>
</comment>
<gene>
    <name evidence="11" type="ORF">CAK95_07150</name>
</gene>
<dbReference type="Pfam" id="PF00441">
    <property type="entry name" value="Acyl-CoA_dh_1"/>
    <property type="match status" value="1"/>
</dbReference>
<evidence type="ECO:0000313" key="12">
    <source>
        <dbReference type="Proteomes" id="UP000194137"/>
    </source>
</evidence>
<organism evidence="11 12">
    <name type="scientific">Pseudorhodoplanes sinuspersici</name>
    <dbReference type="NCBI Taxonomy" id="1235591"/>
    <lineage>
        <taxon>Bacteria</taxon>
        <taxon>Pseudomonadati</taxon>
        <taxon>Pseudomonadota</taxon>
        <taxon>Alphaproteobacteria</taxon>
        <taxon>Hyphomicrobiales</taxon>
        <taxon>Pseudorhodoplanes</taxon>
    </lineage>
</organism>
<keyword evidence="12" id="KW-1185">Reference proteome</keyword>
<dbReference type="Pfam" id="PF02771">
    <property type="entry name" value="Acyl-CoA_dh_N"/>
    <property type="match status" value="1"/>
</dbReference>
<proteinExistence type="inferred from homology"/>
<sequence>MAARSGNAASQRSRWGRFGLLTSALNAESVAVPSQSELDEFRRNLRRFVERELLPFERKTMEEADRRAIQKKAQDAGFWLLDVPEEFGGQGLRLSGMVVFWHEISRTIAVPARDHSLFGPFVGPILLSLQGEQRRRYLDPVLAGEKIACFAQTEPDAGSDPASMRTRAVRKGAHYVLNGVKRFITHAEKADFAQVLAVTDPGKGARSGISCFLVDMETPGLKISAQHQTMMGDRPCEISFEEVEVAEENRVGAEGEGFAFAQKWLNEGRIRHGARACGVAERCLELTIDYAKQRRTFGEPLAERQGVQWILADCFTELHATKLMVRDAAEKLDAGLDARAETFMVKTYGDEMGFRVADRCLQLHGGIGLTTELPIEKFWRDQRSFMITEGPTEVLRTALAKLLLRGMAS</sequence>
<evidence type="ECO:0000259" key="9">
    <source>
        <dbReference type="Pfam" id="PF02770"/>
    </source>
</evidence>
<evidence type="ECO:0000256" key="2">
    <source>
        <dbReference type="ARBA" id="ARBA00009347"/>
    </source>
</evidence>
<name>A0A1W6ZNE2_9HYPH</name>